<dbReference type="EMBL" id="JBHSYM010000087">
    <property type="protein sequence ID" value="MFC7017118.1"/>
    <property type="molecule type" value="Genomic_DNA"/>
</dbReference>
<keyword evidence="2" id="KW-1185">Reference proteome</keyword>
<accession>A0ABW2EDL6</accession>
<evidence type="ECO:0000313" key="2">
    <source>
        <dbReference type="Proteomes" id="UP001596409"/>
    </source>
</evidence>
<sequence>MRSWALQDPEAHALQERVDRSRIDYLRTLLRELGGPEVDVESMARLLYLVLVGAQQVVPPVPTSDLRDSYALALRLAPHDPHDAYEWEDTP</sequence>
<gene>
    <name evidence="1" type="ORF">ACFQMH_36635</name>
</gene>
<evidence type="ECO:0000313" key="1">
    <source>
        <dbReference type="EMBL" id="MFC7017118.1"/>
    </source>
</evidence>
<dbReference type="Proteomes" id="UP001596409">
    <property type="component" value="Unassembled WGS sequence"/>
</dbReference>
<protein>
    <submittedName>
        <fullName evidence="1">Uncharacterized protein</fullName>
    </submittedName>
</protein>
<reference evidence="2" key="1">
    <citation type="journal article" date="2019" name="Int. J. Syst. Evol. Microbiol.">
        <title>The Global Catalogue of Microorganisms (GCM) 10K type strain sequencing project: providing services to taxonomists for standard genome sequencing and annotation.</title>
        <authorList>
            <consortium name="The Broad Institute Genomics Platform"/>
            <consortium name="The Broad Institute Genome Sequencing Center for Infectious Disease"/>
            <person name="Wu L."/>
            <person name="Ma J."/>
        </authorList>
    </citation>
    <scope>NUCLEOTIDE SEQUENCE [LARGE SCALE GENOMIC DNA]</scope>
    <source>
        <strain evidence="2">JCM 4855</strain>
    </source>
</reference>
<proteinExistence type="predicted"/>
<comment type="caution">
    <text evidence="1">The sequence shown here is derived from an EMBL/GenBank/DDBJ whole genome shotgun (WGS) entry which is preliminary data.</text>
</comment>
<dbReference type="RefSeq" id="WP_189877602.1">
    <property type="nucleotide sequence ID" value="NZ_BMWA01000024.1"/>
</dbReference>
<name>A0ABW2EDL6_9ACTN</name>
<organism evidence="1 2">
    <name type="scientific">Streptomyces viridiviolaceus</name>
    <dbReference type="NCBI Taxonomy" id="68282"/>
    <lineage>
        <taxon>Bacteria</taxon>
        <taxon>Bacillati</taxon>
        <taxon>Actinomycetota</taxon>
        <taxon>Actinomycetes</taxon>
        <taxon>Kitasatosporales</taxon>
        <taxon>Streptomycetaceae</taxon>
        <taxon>Streptomyces</taxon>
    </lineage>
</organism>